<dbReference type="Proteomes" id="UP000275078">
    <property type="component" value="Unassembled WGS sequence"/>
</dbReference>
<evidence type="ECO:0000313" key="3">
    <source>
        <dbReference type="EMBL" id="RPA84725.1"/>
    </source>
</evidence>
<evidence type="ECO:0000256" key="2">
    <source>
        <dbReference type="SAM" id="MobiDB-lite"/>
    </source>
</evidence>
<feature type="compositionally biased region" description="Low complexity" evidence="2">
    <location>
        <begin position="43"/>
        <end position="59"/>
    </location>
</feature>
<dbReference type="GO" id="GO:0008270">
    <property type="term" value="F:zinc ion binding"/>
    <property type="evidence" value="ECO:0007669"/>
    <property type="project" value="InterPro"/>
</dbReference>
<evidence type="ECO:0000256" key="1">
    <source>
        <dbReference type="ARBA" id="ARBA00023242"/>
    </source>
</evidence>
<dbReference type="InterPro" id="IPR001138">
    <property type="entry name" value="Zn2Cys6_DnaBD"/>
</dbReference>
<proteinExistence type="predicted"/>
<dbReference type="EMBL" id="ML119657">
    <property type="protein sequence ID" value="RPA84725.1"/>
    <property type="molecule type" value="Genomic_DNA"/>
</dbReference>
<dbReference type="InterPro" id="IPR036864">
    <property type="entry name" value="Zn2-C6_fun-type_DNA-bd_sf"/>
</dbReference>
<reference evidence="3 4" key="1">
    <citation type="journal article" date="2018" name="Nat. Ecol. Evol.">
        <title>Pezizomycetes genomes reveal the molecular basis of ectomycorrhizal truffle lifestyle.</title>
        <authorList>
            <person name="Murat C."/>
            <person name="Payen T."/>
            <person name="Noel B."/>
            <person name="Kuo A."/>
            <person name="Morin E."/>
            <person name="Chen J."/>
            <person name="Kohler A."/>
            <person name="Krizsan K."/>
            <person name="Balestrini R."/>
            <person name="Da Silva C."/>
            <person name="Montanini B."/>
            <person name="Hainaut M."/>
            <person name="Levati E."/>
            <person name="Barry K.W."/>
            <person name="Belfiori B."/>
            <person name="Cichocki N."/>
            <person name="Clum A."/>
            <person name="Dockter R.B."/>
            <person name="Fauchery L."/>
            <person name="Guy J."/>
            <person name="Iotti M."/>
            <person name="Le Tacon F."/>
            <person name="Lindquist E.A."/>
            <person name="Lipzen A."/>
            <person name="Malagnac F."/>
            <person name="Mello A."/>
            <person name="Molinier V."/>
            <person name="Miyauchi S."/>
            <person name="Poulain J."/>
            <person name="Riccioni C."/>
            <person name="Rubini A."/>
            <person name="Sitrit Y."/>
            <person name="Splivallo R."/>
            <person name="Traeger S."/>
            <person name="Wang M."/>
            <person name="Zifcakova L."/>
            <person name="Wipf D."/>
            <person name="Zambonelli A."/>
            <person name="Paolocci F."/>
            <person name="Nowrousian M."/>
            <person name="Ottonello S."/>
            <person name="Baldrian P."/>
            <person name="Spatafora J.W."/>
            <person name="Henrissat B."/>
            <person name="Nagy L.G."/>
            <person name="Aury J.M."/>
            <person name="Wincker P."/>
            <person name="Grigoriev I.V."/>
            <person name="Bonfante P."/>
            <person name="Martin F.M."/>
        </authorList>
    </citation>
    <scope>NUCLEOTIDE SEQUENCE [LARGE SCALE GENOMIC DNA]</scope>
    <source>
        <strain evidence="3 4">RN42</strain>
    </source>
</reference>
<dbReference type="CDD" id="cd00067">
    <property type="entry name" value="GAL4"/>
    <property type="match status" value="1"/>
</dbReference>
<organism evidence="3 4">
    <name type="scientific">Ascobolus immersus RN42</name>
    <dbReference type="NCBI Taxonomy" id="1160509"/>
    <lineage>
        <taxon>Eukaryota</taxon>
        <taxon>Fungi</taxon>
        <taxon>Dikarya</taxon>
        <taxon>Ascomycota</taxon>
        <taxon>Pezizomycotina</taxon>
        <taxon>Pezizomycetes</taxon>
        <taxon>Pezizales</taxon>
        <taxon>Ascobolaceae</taxon>
        <taxon>Ascobolus</taxon>
    </lineage>
</organism>
<accession>A0A3N4IF29</accession>
<dbReference type="SUPFAM" id="SSF57701">
    <property type="entry name" value="Zn2/Cys6 DNA-binding domain"/>
    <property type="match status" value="1"/>
</dbReference>
<keyword evidence="1" id="KW-0539">Nucleus</keyword>
<keyword evidence="4" id="KW-1185">Reference proteome</keyword>
<gene>
    <name evidence="3" type="ORF">BJ508DRAFT_412478</name>
</gene>
<dbReference type="AlphaFoldDB" id="A0A3N4IF29"/>
<protein>
    <recommendedName>
        <fullName evidence="5">Zn(2)-C6 fungal-type domain-containing protein</fullName>
    </recommendedName>
</protein>
<feature type="region of interest" description="Disordered" evidence="2">
    <location>
        <begin position="40"/>
        <end position="63"/>
    </location>
</feature>
<name>A0A3N4IF29_ASCIM</name>
<evidence type="ECO:0008006" key="5">
    <source>
        <dbReference type="Google" id="ProtNLM"/>
    </source>
</evidence>
<sequence length="540" mass="59507">MSQTTYQYEYVSTELEEVVPSSVSELPPWDSWSQDRSVVPYMPSEASSSDTPESSSFEEPTSRWEPLVDVQGSDGGYYAWMPDLQALEPSGGALVSFGPSGSEFAPGCEGASAYLCSYPGGTEHSVNPERAEVVGLSDHLPTSTSEYGQQCYVTATPSPSVPNNNNHYSSSSLTDVTPRKVQCIQVIDSPIRTLQPHKPPRRKRKLQPPSPPPTTASKPTTKKPRGTDACLRCRLKKVKCSGPTTTCDACTTLTLRLHRKGHALPTTLCIRKSLLRVYLSLEPSLSRPFFASSTHIIDYVRTHPYYPQAVQRNQARRKRIELLMHSTPPSQTTVRFDPDQAKILQDMLSLYDDIDALFAAPKAKDISLLTILKRILMRVDDFTDGKAPRQDGLAIFLLIMLVYDIFFITSTRLTPRTPAEPCSTQFKAFNEAADLLSNATRSICLAFFIGAAETSLSQAVYCAGCGCYVLALDGEGRCFRCKFAVYEDPGKVPGYLKIFWRWDRAISESVGELERGVDRSSTGLVDLDAATIADSECPTG</sequence>
<dbReference type="GO" id="GO:0000981">
    <property type="term" value="F:DNA-binding transcription factor activity, RNA polymerase II-specific"/>
    <property type="evidence" value="ECO:0007669"/>
    <property type="project" value="InterPro"/>
</dbReference>
<evidence type="ECO:0000313" key="4">
    <source>
        <dbReference type="Proteomes" id="UP000275078"/>
    </source>
</evidence>
<feature type="region of interest" description="Disordered" evidence="2">
    <location>
        <begin position="191"/>
        <end position="226"/>
    </location>
</feature>